<dbReference type="Pfam" id="PF18951">
    <property type="entry name" value="DUF5695"/>
    <property type="match status" value="1"/>
</dbReference>
<evidence type="ECO:0000256" key="1">
    <source>
        <dbReference type="SAM" id="SignalP"/>
    </source>
</evidence>
<proteinExistence type="predicted"/>
<protein>
    <recommendedName>
        <fullName evidence="4">Alpha-L-rhamnosidase six-hairpin glycosidase domain-containing protein</fullName>
    </recommendedName>
</protein>
<keyword evidence="1" id="KW-0732">Signal</keyword>
<dbReference type="KEGG" id="pbp:STSP1_00532"/>
<feature type="signal peptide" evidence="1">
    <location>
        <begin position="1"/>
        <end position="19"/>
    </location>
</feature>
<keyword evidence="3" id="KW-1185">Reference proteome</keyword>
<organism evidence="2 3">
    <name type="scientific">Sedimentisphaera salicampi</name>
    <dbReference type="NCBI Taxonomy" id="1941349"/>
    <lineage>
        <taxon>Bacteria</taxon>
        <taxon>Pseudomonadati</taxon>
        <taxon>Planctomycetota</taxon>
        <taxon>Phycisphaerae</taxon>
        <taxon>Sedimentisphaerales</taxon>
        <taxon>Sedimentisphaeraceae</taxon>
        <taxon>Sedimentisphaera</taxon>
    </lineage>
</organism>
<dbReference type="EMBL" id="CP021023">
    <property type="protein sequence ID" value="ARN56159.1"/>
    <property type="molecule type" value="Genomic_DNA"/>
</dbReference>
<name>A0A1W6LK68_9BACT</name>
<dbReference type="Proteomes" id="UP000193334">
    <property type="component" value="Chromosome"/>
</dbReference>
<evidence type="ECO:0000313" key="3">
    <source>
        <dbReference type="Proteomes" id="UP000193334"/>
    </source>
</evidence>
<evidence type="ECO:0008006" key="4">
    <source>
        <dbReference type="Google" id="ProtNLM"/>
    </source>
</evidence>
<dbReference type="AlphaFoldDB" id="A0A1W6LK68"/>
<dbReference type="RefSeq" id="WP_085754873.1">
    <property type="nucleotide sequence ID" value="NZ_CP021023.1"/>
</dbReference>
<gene>
    <name evidence="2" type="ORF">STSP1_00532</name>
</gene>
<dbReference type="InterPro" id="IPR043750">
    <property type="entry name" value="DUF5695"/>
</dbReference>
<evidence type="ECO:0000313" key="2">
    <source>
        <dbReference type="EMBL" id="ARN56159.1"/>
    </source>
</evidence>
<sequence length="929" mass="105089" precursor="true">MSKLKKNVLFLLIASCALGTSLSNEHFSVVSDGSGVTSLKKVGDPHAPNFIAEGASLGSAMMRYRIGSGQWIDYDSTSAEKKIDVTSDFKIVGDTLTQKITVSNNSDSEIEVGDLAIALPMNTEYKNQDVVNTFNNALFRHSFISGHGSFVFWLPVGGTGTHLVMTPEADTHLEFFKEQRASYSTGGVGYMAYIHSLAESELQPAGTWRQKHTSLNIKPGQKASYAFNYRWADDYQGVRDVLYENGGIDVRIAPGMVVPENLFVKVALRTKNKIDSLNPEYPKQTKVEYLGEKSRDTHIYKIEFAKLGENLVTVEYSGSKHMVLEFFVIQPLETLVKKRAAFIAEKQQYRDTSLWYDGLYSLWDVRNEEGKNLLGPDNLSGQHEYAVSGSDDPSNSKCMYLSEANVAFPNAEQIESLEYFIENFVWGKHQRTDKEIPYPYGIYGSENWKENREATRDPIEEGKSRPGQGGSQCRMWRTFDYTTYFALYYNMYLIAKKNPEMVKYLDADEYLERAYGTVKAFFEVPYNIYMEGGWAFTGWTDWAYTLGNFHEKYMLKIIDALEKSGQQEKADYIRGEWEKKVKYFIYDDPYPFTSEMPVDSTAYESTYAIAKYAMNNELNPDKKLWKNKNTGQWYSHPVIDKTKHAEFMERQLMANLACRGWLEASYYFLGSDFRGLGSSGYTLSYMSQMGGWSVLDYSLYFAEKPEEYLRLGYASMLSSWALVNAGEKESGYGFWYPGKMHDGSVGWGFCPQKVGQEWNHGCWDKDAGGVKRGPWPVCGEIDHGLTAGVEVACTVLLDDPLFGLFAYGGELDEKAGNVNVIPRDGVRRRLHVLVGDTRMHMRFDRDGFAKDKAIIFDKDFSEISFNVESRSKNRHLTSLIITGLKDGEYKLLVDGKKTGAKSVSNGNKVVFDIPVEAAGKDASVIIQKL</sequence>
<accession>A0A1W6LK68</accession>
<feature type="chain" id="PRO_5012122497" description="Alpha-L-rhamnosidase six-hairpin glycosidase domain-containing protein" evidence="1">
    <location>
        <begin position="20"/>
        <end position="929"/>
    </location>
</feature>
<reference evidence="3" key="1">
    <citation type="submission" date="2017-04" db="EMBL/GenBank/DDBJ databases">
        <title>Comparative genomics and description of representatives of a novel lineage of planctomycetes thriving in anoxic sediments.</title>
        <authorList>
            <person name="Spring S."/>
            <person name="Bunk B."/>
            <person name="Sproer C."/>
        </authorList>
    </citation>
    <scope>NUCLEOTIDE SEQUENCE [LARGE SCALE GENOMIC DNA]</scope>
    <source>
        <strain evidence="3">ST-PulAB-D4</strain>
    </source>
</reference>
<dbReference type="STRING" id="1941349.STSP1_00532"/>